<evidence type="ECO:0000313" key="4">
    <source>
        <dbReference type="EMBL" id="KAK6742110.1"/>
    </source>
</evidence>
<dbReference type="Pfam" id="PF08514">
    <property type="entry name" value="STAG"/>
    <property type="match status" value="1"/>
</dbReference>
<organism evidence="4 5">
    <name type="scientific">Necator americanus</name>
    <name type="common">Human hookworm</name>
    <dbReference type="NCBI Taxonomy" id="51031"/>
    <lineage>
        <taxon>Eukaryota</taxon>
        <taxon>Metazoa</taxon>
        <taxon>Ecdysozoa</taxon>
        <taxon>Nematoda</taxon>
        <taxon>Chromadorea</taxon>
        <taxon>Rhabditida</taxon>
        <taxon>Rhabditina</taxon>
        <taxon>Rhabditomorpha</taxon>
        <taxon>Strongyloidea</taxon>
        <taxon>Ancylostomatidae</taxon>
        <taxon>Bunostominae</taxon>
        <taxon>Necator</taxon>
    </lineage>
</organism>
<feature type="region of interest" description="Disordered" evidence="2">
    <location>
        <begin position="134"/>
        <end position="198"/>
    </location>
</feature>
<dbReference type="Proteomes" id="UP001303046">
    <property type="component" value="Unassembled WGS sequence"/>
</dbReference>
<dbReference type="PROSITE" id="PS51425">
    <property type="entry name" value="SCD"/>
    <property type="match status" value="1"/>
</dbReference>
<evidence type="ECO:0000259" key="3">
    <source>
        <dbReference type="PROSITE" id="PS51425"/>
    </source>
</evidence>
<dbReference type="EMBL" id="JAVFWL010000003">
    <property type="protein sequence ID" value="KAK6742110.1"/>
    <property type="molecule type" value="Genomic_DNA"/>
</dbReference>
<evidence type="ECO:0000256" key="1">
    <source>
        <dbReference type="ARBA" id="ARBA00005486"/>
    </source>
</evidence>
<gene>
    <name evidence="4" type="primary">Necator_chrIII.g10541</name>
    <name evidence="4" type="ORF">RB195_009776</name>
</gene>
<sequence>MITDDHKNQSSTMLQTFCLTGRFGNGSTLVGIGLSRRGNEVSPIRGAFTKSWIGTRAPSCLSPTDAVVENRQHSLAITKCIRTLAFFQVDTAEDKHAPRTMEDVQMIDVSDSPTRMTTRGQRINYAELNSSSSIGFGSTNQYNDTVETNTSDSVFRSPTASTRGRKRRTTHEDATSMSSWSVPKRGRPRGAGVTRGARGGGVRRAILGDQVGSAAAEIEETGLFGAVKTGRNLEQTIDEWIEEYERNPDAALVKLQQFFISCCGCKGVINAHMLSTMEYSDIIRRMTEDFDEDSGDYPLILTGTQWKKFRNNLHSMLYVWIDKCKSSLIFDQRMMDSVIQLLTGLADSQVRAFRHTATFAAMKISSALVDVTLELVSVKDRNAKQLEAEKARLKQSSGTNEKLDVLIQKKNEIEERTDDVRQMLQFIFKSVFVHRYRDVLPDTRSICITELGNWMLVYPDHFLEDSYLKYIGWSLFDKVPDVRLKCISALLPLYDKPDVLVKLELFTNKFKDRLVSMVLDKDNEVGMKTCQLMTSIYRVFPTLLQLKDCVPIYELVYSNHRGLAVAAGEFLNTKVFQHSHRGRASSVASSGGRSGMGDNAKLIQDLIQFYIEGECHDHATYLVDALIDTNPMIKDWQTMVDLLLSDEVESSESQLIEVLVCSVRQAATGEPPVGRSVVKRGAPSTKESRTLLEDRTRLSEVLIPALPKLLQKFIADRDKVANLITLPLNFQLDMYMAGRLENHLTELMRVIDMIVEKHADEEMMNTVAEMITYFSTNTAVAQHTETYRLKLIDGLALQLRHTVQRCMNEEQWDEEDEAAMLAAFRKVTAFASHIDLKKWDLWDVVLHVLNNHDDKAPRDVIDKSIWFLFIQLNWDLIRLVRDQEPNKTEAVKKLKKRRDQFLHDVNIILSEGASGVELAFQCLNDSLILFNEELKSHGAHLEPLIVRLDNDFILKMQSFVNDNVFIPPSEDTQLDQQQQVELMHMKRSLLAQYCKMVLHGVFPIKDAAFVLRYYCEFYSDFGDILKQLLYKCRDLNFVACAKAVTRALTDVYESIRMNTGLEFVDPLSDAFHQLRDLAKRFAVAFGNDHLKNREAVAVVHRDGIQFALTGYDPNRKGGTNKPINITFLEVIIEFSAKLIRQDKSAVMRYLERHGPPSLPSSKDSTWEPYLLYRNSLAEKHPDDVSSVRSFSTAYTLRGRGRGRGRGRLTPTPSEA</sequence>
<dbReference type="PANTHER" id="PTHR11199">
    <property type="entry name" value="STROMAL ANTIGEN"/>
    <property type="match status" value="1"/>
</dbReference>
<dbReference type="InterPro" id="IPR056396">
    <property type="entry name" value="HEAT_SCC3-SA"/>
</dbReference>
<feature type="region of interest" description="Disordered" evidence="2">
    <location>
        <begin position="1195"/>
        <end position="1215"/>
    </location>
</feature>
<dbReference type="Pfam" id="PF21581">
    <property type="entry name" value="SCD"/>
    <property type="match status" value="1"/>
</dbReference>
<comment type="similarity">
    <text evidence="1">Belongs to the SCC3 family.</text>
</comment>
<comment type="caution">
    <text evidence="4">The sequence shown here is derived from an EMBL/GenBank/DDBJ whole genome shotgun (WGS) entry which is preliminary data.</text>
</comment>
<dbReference type="InterPro" id="IPR020839">
    <property type="entry name" value="SCD"/>
</dbReference>
<dbReference type="InterPro" id="IPR016024">
    <property type="entry name" value="ARM-type_fold"/>
</dbReference>
<evidence type="ECO:0000256" key="2">
    <source>
        <dbReference type="SAM" id="MobiDB-lite"/>
    </source>
</evidence>
<feature type="domain" description="SCD" evidence="3">
    <location>
        <begin position="432"/>
        <end position="517"/>
    </location>
</feature>
<dbReference type="SUPFAM" id="SSF48371">
    <property type="entry name" value="ARM repeat"/>
    <property type="match status" value="1"/>
</dbReference>
<accession>A0ABR1CXA5</accession>
<keyword evidence="5" id="KW-1185">Reference proteome</keyword>
<proteinExistence type="inferred from homology"/>
<protein>
    <recommendedName>
        <fullName evidence="3">SCD domain-containing protein</fullName>
    </recommendedName>
</protein>
<name>A0ABR1CXA5_NECAM</name>
<feature type="compositionally biased region" description="Polar residues" evidence="2">
    <location>
        <begin position="134"/>
        <end position="162"/>
    </location>
</feature>
<dbReference type="Pfam" id="PF24571">
    <property type="entry name" value="HEAT_SCC3-SA"/>
    <property type="match status" value="1"/>
</dbReference>
<evidence type="ECO:0000313" key="5">
    <source>
        <dbReference type="Proteomes" id="UP001303046"/>
    </source>
</evidence>
<reference evidence="4 5" key="1">
    <citation type="submission" date="2023-08" db="EMBL/GenBank/DDBJ databases">
        <title>A Necator americanus chromosomal reference genome.</title>
        <authorList>
            <person name="Ilik V."/>
            <person name="Petrzelkova K.J."/>
            <person name="Pardy F."/>
            <person name="Fuh T."/>
            <person name="Niatou-Singa F.S."/>
            <person name="Gouil Q."/>
            <person name="Baker L."/>
            <person name="Ritchie M.E."/>
            <person name="Jex A.R."/>
            <person name="Gazzola D."/>
            <person name="Li H."/>
            <person name="Toshio Fujiwara R."/>
            <person name="Zhan B."/>
            <person name="Aroian R.V."/>
            <person name="Pafco B."/>
            <person name="Schwarz E.M."/>
        </authorList>
    </citation>
    <scope>NUCLEOTIDE SEQUENCE [LARGE SCALE GENOMIC DNA]</scope>
    <source>
        <strain evidence="4 5">Aroian</strain>
        <tissue evidence="4">Whole animal</tissue>
    </source>
</reference>
<dbReference type="InterPro" id="IPR013721">
    <property type="entry name" value="STAG"/>
</dbReference>
<dbReference type="PANTHER" id="PTHR11199:SF0">
    <property type="entry name" value="LD34181P-RELATED"/>
    <property type="match status" value="1"/>
</dbReference>
<dbReference type="InterPro" id="IPR039662">
    <property type="entry name" value="Cohesin_Scc3/SA"/>
</dbReference>